<dbReference type="CDD" id="cd04905">
    <property type="entry name" value="ACT_CM-PDT"/>
    <property type="match status" value="1"/>
</dbReference>
<comment type="pathway">
    <text evidence="1">Amino-acid biosynthesis; L-phenylalanine biosynthesis; phenylpyruvate from prephenate: step 1/1.</text>
</comment>
<evidence type="ECO:0000256" key="3">
    <source>
        <dbReference type="ARBA" id="ARBA00022605"/>
    </source>
</evidence>
<dbReference type="GO" id="GO:0004664">
    <property type="term" value="F:prephenate dehydratase activity"/>
    <property type="evidence" value="ECO:0007669"/>
    <property type="project" value="UniProtKB-EC"/>
</dbReference>
<keyword evidence="4" id="KW-0057">Aromatic amino acid biosynthesis</keyword>
<keyword evidence="6" id="KW-0456">Lyase</keyword>
<organism evidence="9 10">
    <name type="scientific">Porphyra umbilicalis</name>
    <name type="common">Purple laver</name>
    <name type="synonym">Red alga</name>
    <dbReference type="NCBI Taxonomy" id="2786"/>
    <lineage>
        <taxon>Eukaryota</taxon>
        <taxon>Rhodophyta</taxon>
        <taxon>Bangiophyceae</taxon>
        <taxon>Bangiales</taxon>
        <taxon>Bangiaceae</taxon>
        <taxon>Porphyra</taxon>
    </lineage>
</organism>
<dbReference type="GO" id="GO:0009094">
    <property type="term" value="P:L-phenylalanine biosynthetic process"/>
    <property type="evidence" value="ECO:0007669"/>
    <property type="project" value="UniProtKB-UniPathway"/>
</dbReference>
<dbReference type="PROSITE" id="PS00857">
    <property type="entry name" value="PREPHENATE_DEHYDR_1"/>
    <property type="match status" value="1"/>
</dbReference>
<feature type="domain" description="Prephenate dehydratase" evidence="8">
    <location>
        <begin position="3"/>
        <end position="211"/>
    </location>
</feature>
<sequence>MVTVAYQGEPGAYSESAALQFFSSTGGSGGDGRGASVPRPSDVPHINTMPTPSFTAMLAALTSSTATHAAMPIENSLAGTIHPNLDLLLANPLVSIVGETDFRVRHCLLGLADAPPGVSLKRVHSHYMALAQCTGYLADRGLTQVVAADTAGAARALSRGKLVTAGDRGGVHGEDAVLASRRAGDIYGLAVLDEGVEDDQGNYTRFLILAMKRVDSTDSADSGGITNVPRSVGIDGAVKTSVAFTLRNVAGELFRALSVFAVSGADLTKVESRHVATLRQLSEGANGSGAAPLQATPRGDEDGGKGGDKEAATSDNSNGIGSVDGRDVERRWGYIFYVDVAHEAGDKGLQIALRALSNAALFFRVLGTYPRCGP</sequence>
<evidence type="ECO:0000256" key="7">
    <source>
        <dbReference type="SAM" id="MobiDB-lite"/>
    </source>
</evidence>
<evidence type="ECO:0000313" key="10">
    <source>
        <dbReference type="Proteomes" id="UP000218209"/>
    </source>
</evidence>
<dbReference type="AlphaFoldDB" id="A0A1X6NUQ3"/>
<dbReference type="InterPro" id="IPR018528">
    <property type="entry name" value="Preph_deHydtase_CS"/>
</dbReference>
<evidence type="ECO:0000256" key="1">
    <source>
        <dbReference type="ARBA" id="ARBA00004741"/>
    </source>
</evidence>
<dbReference type="PANTHER" id="PTHR21022:SF19">
    <property type="entry name" value="PREPHENATE DEHYDRATASE-RELATED"/>
    <property type="match status" value="1"/>
</dbReference>
<dbReference type="InterPro" id="IPR008242">
    <property type="entry name" value="Chor_mutase/pphenate_deHydtase"/>
</dbReference>
<dbReference type="EMBL" id="KV919066">
    <property type="protein sequence ID" value="OSX72364.1"/>
    <property type="molecule type" value="Genomic_DNA"/>
</dbReference>
<dbReference type="EC" id="4.2.1.51" evidence="2"/>
<dbReference type="SUPFAM" id="SSF55021">
    <property type="entry name" value="ACT-like"/>
    <property type="match status" value="1"/>
</dbReference>
<dbReference type="PIRSF" id="PIRSF001500">
    <property type="entry name" value="Chor_mut_pdt_Ppr"/>
    <property type="match status" value="1"/>
</dbReference>
<dbReference type="SUPFAM" id="SSF53850">
    <property type="entry name" value="Periplasmic binding protein-like II"/>
    <property type="match status" value="1"/>
</dbReference>
<proteinExistence type="predicted"/>
<dbReference type="Gene3D" id="3.40.190.10">
    <property type="entry name" value="Periplasmic binding protein-like II"/>
    <property type="match status" value="2"/>
</dbReference>
<evidence type="ECO:0000256" key="4">
    <source>
        <dbReference type="ARBA" id="ARBA00023141"/>
    </source>
</evidence>
<evidence type="ECO:0000313" key="9">
    <source>
        <dbReference type="EMBL" id="OSX72364.1"/>
    </source>
</evidence>
<dbReference type="InterPro" id="IPR045865">
    <property type="entry name" value="ACT-like_dom_sf"/>
</dbReference>
<dbReference type="InterPro" id="IPR001086">
    <property type="entry name" value="Preph_deHydtase"/>
</dbReference>
<accession>A0A1X6NUQ3</accession>
<dbReference type="UniPathway" id="UPA00121">
    <property type="reaction ID" value="UER00345"/>
</dbReference>
<evidence type="ECO:0000256" key="6">
    <source>
        <dbReference type="ARBA" id="ARBA00023239"/>
    </source>
</evidence>
<keyword evidence="10" id="KW-1185">Reference proteome</keyword>
<dbReference type="PROSITE" id="PS51171">
    <property type="entry name" value="PREPHENATE_DEHYDR_3"/>
    <property type="match status" value="1"/>
</dbReference>
<keyword evidence="3" id="KW-0028">Amino-acid biosynthesis</keyword>
<evidence type="ECO:0000259" key="8">
    <source>
        <dbReference type="PROSITE" id="PS51171"/>
    </source>
</evidence>
<feature type="compositionally biased region" description="Basic and acidic residues" evidence="7">
    <location>
        <begin position="298"/>
        <end position="312"/>
    </location>
</feature>
<reference evidence="9 10" key="1">
    <citation type="submission" date="2017-03" db="EMBL/GenBank/DDBJ databases">
        <title>WGS assembly of Porphyra umbilicalis.</title>
        <authorList>
            <person name="Brawley S.H."/>
            <person name="Blouin N.A."/>
            <person name="Ficko-Blean E."/>
            <person name="Wheeler G.L."/>
            <person name="Lohr M."/>
            <person name="Goodson H.V."/>
            <person name="Jenkins J.W."/>
            <person name="Blaby-Haas C.E."/>
            <person name="Helliwell K.E."/>
            <person name="Chan C."/>
            <person name="Marriage T."/>
            <person name="Bhattacharya D."/>
            <person name="Klein A.S."/>
            <person name="Badis Y."/>
            <person name="Brodie J."/>
            <person name="Cao Y."/>
            <person name="Collen J."/>
            <person name="Dittami S.M."/>
            <person name="Gachon C.M."/>
            <person name="Green B.R."/>
            <person name="Karpowicz S."/>
            <person name="Kim J.W."/>
            <person name="Kudahl U."/>
            <person name="Lin S."/>
            <person name="Michel G."/>
            <person name="Mittag M."/>
            <person name="Olson B.J."/>
            <person name="Pangilinan J."/>
            <person name="Peng Y."/>
            <person name="Qiu H."/>
            <person name="Shu S."/>
            <person name="Singer J.T."/>
            <person name="Smith A.G."/>
            <person name="Sprecher B.N."/>
            <person name="Wagner V."/>
            <person name="Wang W."/>
            <person name="Wang Z.-Y."/>
            <person name="Yan J."/>
            <person name="Yarish C."/>
            <person name="Zoeuner-Riek S."/>
            <person name="Zhuang Y."/>
            <person name="Zou Y."/>
            <person name="Lindquist E.A."/>
            <person name="Grimwood J."/>
            <person name="Barry K."/>
            <person name="Rokhsar D.S."/>
            <person name="Schmutz J."/>
            <person name="Stiller J.W."/>
            <person name="Grossman A.R."/>
            <person name="Prochnik S.E."/>
        </authorList>
    </citation>
    <scope>NUCLEOTIDE SEQUENCE [LARGE SCALE GENOMIC DNA]</scope>
    <source>
        <strain evidence="9">4086291</strain>
    </source>
</reference>
<name>A0A1X6NUQ3_PORUM</name>
<keyword evidence="5" id="KW-0584">Phenylalanine biosynthesis</keyword>
<protein>
    <recommendedName>
        <fullName evidence="2">prephenate dehydratase</fullName>
        <ecNumber evidence="2">4.2.1.51</ecNumber>
    </recommendedName>
</protein>
<dbReference type="GO" id="GO:0005737">
    <property type="term" value="C:cytoplasm"/>
    <property type="evidence" value="ECO:0007669"/>
    <property type="project" value="TreeGrafter"/>
</dbReference>
<evidence type="ECO:0000256" key="5">
    <source>
        <dbReference type="ARBA" id="ARBA00023222"/>
    </source>
</evidence>
<dbReference type="OrthoDB" id="2414662at2759"/>
<dbReference type="PANTHER" id="PTHR21022">
    <property type="entry name" value="PREPHENATE DEHYDRATASE P PROTEIN"/>
    <property type="match status" value="1"/>
</dbReference>
<dbReference type="Proteomes" id="UP000218209">
    <property type="component" value="Unassembled WGS sequence"/>
</dbReference>
<gene>
    <name evidence="9" type="ORF">BU14_0443s0008</name>
</gene>
<dbReference type="CDD" id="cd13631">
    <property type="entry name" value="PBP2_Ct-PDT_like"/>
    <property type="match status" value="1"/>
</dbReference>
<dbReference type="Pfam" id="PF00800">
    <property type="entry name" value="PDT"/>
    <property type="match status" value="1"/>
</dbReference>
<feature type="region of interest" description="Disordered" evidence="7">
    <location>
        <begin position="284"/>
        <end position="324"/>
    </location>
</feature>
<evidence type="ECO:0000256" key="2">
    <source>
        <dbReference type="ARBA" id="ARBA00013147"/>
    </source>
</evidence>
<dbReference type="Gene3D" id="3.30.70.260">
    <property type="match status" value="1"/>
</dbReference>